<evidence type="ECO:0000313" key="2">
    <source>
        <dbReference type="EMBL" id="WPA99605.1"/>
    </source>
</evidence>
<dbReference type="Proteomes" id="UP001302367">
    <property type="component" value="Chromosome 3"/>
</dbReference>
<dbReference type="OrthoDB" id="3637199at2759"/>
<reference evidence="2 4" key="2">
    <citation type="submission" date="2023-09" db="EMBL/GenBank/DDBJ databases">
        <title>Complete-Gapless Cercospora beticola genome.</title>
        <authorList>
            <person name="Wyatt N.A."/>
            <person name="Spanner R.E."/>
            <person name="Bolton M.D."/>
        </authorList>
    </citation>
    <scope>NUCLEOTIDE SEQUENCE [LARGE SCALE GENOMIC DNA]</scope>
    <source>
        <strain evidence="2">Cb09-40</strain>
    </source>
</reference>
<name>A0A2G5I2A8_CERBT</name>
<gene>
    <name evidence="1" type="ORF">CB0940_02469</name>
    <name evidence="2" type="ORF">RHO25_004223</name>
</gene>
<keyword evidence="4" id="KW-1185">Reference proteome</keyword>
<sequence length="218" mass="25135">MASPDALSDLKSRNLAAALAALTGDELTELRVKLLPDRLRAVNTETSKLLQMPQEIRDAIFDEILGFEKKAGVWITKKPTVSIVPKISLPSLFRVCHQLREEFAMKFWKVISICQMKGEENIERRVTNIDPKHKKFLTRVEYDAGPRPHFFDRVVEIEIKNKECAILAAKRLEDRLDLKPGIVRVAFPNRFDKEMACWFNHAMVNSLGEVEERDFAWE</sequence>
<dbReference type="Proteomes" id="UP000230605">
    <property type="component" value="Chromosome 3"/>
</dbReference>
<evidence type="ECO:0000313" key="4">
    <source>
        <dbReference type="Proteomes" id="UP001302367"/>
    </source>
</evidence>
<organism evidence="1 3">
    <name type="scientific">Cercospora beticola</name>
    <name type="common">Sugarbeet leaf spot fungus</name>
    <dbReference type="NCBI Taxonomy" id="122368"/>
    <lineage>
        <taxon>Eukaryota</taxon>
        <taxon>Fungi</taxon>
        <taxon>Dikarya</taxon>
        <taxon>Ascomycota</taxon>
        <taxon>Pezizomycotina</taxon>
        <taxon>Dothideomycetes</taxon>
        <taxon>Dothideomycetidae</taxon>
        <taxon>Mycosphaerellales</taxon>
        <taxon>Mycosphaerellaceae</taxon>
        <taxon>Cercospora</taxon>
    </lineage>
</organism>
<accession>A0A2G5I2A8</accession>
<evidence type="ECO:0000313" key="3">
    <source>
        <dbReference type="Proteomes" id="UP000230605"/>
    </source>
</evidence>
<dbReference type="EMBL" id="LKMD01000101">
    <property type="protein sequence ID" value="PIA98934.1"/>
    <property type="molecule type" value="Genomic_DNA"/>
</dbReference>
<dbReference type="EMBL" id="CP134186">
    <property type="protein sequence ID" value="WPA99605.1"/>
    <property type="molecule type" value="Genomic_DNA"/>
</dbReference>
<evidence type="ECO:0000313" key="1">
    <source>
        <dbReference type="EMBL" id="PIA98934.1"/>
    </source>
</evidence>
<dbReference type="AlphaFoldDB" id="A0A2G5I2A8"/>
<proteinExistence type="predicted"/>
<evidence type="ECO:0008006" key="5">
    <source>
        <dbReference type="Google" id="ProtNLM"/>
    </source>
</evidence>
<protein>
    <recommendedName>
        <fullName evidence="5">F-box domain-containing protein</fullName>
    </recommendedName>
</protein>
<reference evidence="1 3" key="1">
    <citation type="submission" date="2015-10" db="EMBL/GenBank/DDBJ databases">
        <title>The cercosporin biosynthetic gene cluster was horizontally transferred to several fungal lineages and shown to be expanded in Cercospora beticola based on microsynteny with recipient genomes.</title>
        <authorList>
            <person name="De Jonge R."/>
            <person name="Ebert M.K."/>
            <person name="Suttle J.C."/>
            <person name="Jurick Ii W.M."/>
            <person name="Secor G.A."/>
            <person name="Thomma B.P."/>
            <person name="Van De Peer Y."/>
            <person name="Bolton M.D."/>
        </authorList>
    </citation>
    <scope>NUCLEOTIDE SEQUENCE [LARGE SCALE GENOMIC DNA]</scope>
    <source>
        <strain evidence="1 3">09-40</strain>
    </source>
</reference>